<dbReference type="AlphaFoldDB" id="A0A6M9PKK5"/>
<sequence>MPKSNISSSQLLKEVALLPIRERRRFIVKQNYKVFLYKYYSCNAPEYLSSIICDSNLWLSSPQSFNDPFDMKWVYTVDRNPAKRRERLKGILQNNPDIAQKTWKLRQRQIDQLMLDPEGLEARVMESSVKHAGTAGVCCLSQDPREILMWSHYADQHKGLVLQFDVSINPEVFLQAISVEYSADYPVVEWTDPQENALKVGLLRKFKSWGYEQERRIIRPGLANSFLPFKPSALTGIILGCRFPEEQMPLIEKILKDRELKGFSMPIIYSARQDRSSYGLKIFKRVN</sequence>
<protein>
    <recommendedName>
        <fullName evidence="3">DUF2971 domain-containing protein</fullName>
    </recommendedName>
</protein>
<dbReference type="RefSeq" id="WP_173960812.1">
    <property type="nucleotide sequence ID" value="NZ_CBCSCC010000001.1"/>
</dbReference>
<keyword evidence="2" id="KW-1185">Reference proteome</keyword>
<proteinExistence type="predicted"/>
<name>A0A6M9PKK5_9BURK</name>
<evidence type="ECO:0000313" key="2">
    <source>
        <dbReference type="Proteomes" id="UP000501090"/>
    </source>
</evidence>
<dbReference type="KEGG" id="pard:DN92_08430"/>
<evidence type="ECO:0008006" key="3">
    <source>
        <dbReference type="Google" id="ProtNLM"/>
    </source>
</evidence>
<dbReference type="EMBL" id="CP028940">
    <property type="protein sequence ID" value="QKM61049.1"/>
    <property type="molecule type" value="Genomic_DNA"/>
</dbReference>
<gene>
    <name evidence="1" type="ORF">DN92_08430</name>
</gene>
<organism evidence="1 2">
    <name type="scientific">Polynucleobacter arcticus</name>
    <dbReference type="NCBI Taxonomy" id="1743165"/>
    <lineage>
        <taxon>Bacteria</taxon>
        <taxon>Pseudomonadati</taxon>
        <taxon>Pseudomonadota</taxon>
        <taxon>Betaproteobacteria</taxon>
        <taxon>Burkholderiales</taxon>
        <taxon>Burkholderiaceae</taxon>
        <taxon>Polynucleobacter</taxon>
    </lineage>
</organism>
<accession>A0A6M9PKK5</accession>
<evidence type="ECO:0000313" key="1">
    <source>
        <dbReference type="EMBL" id="QKM61049.1"/>
    </source>
</evidence>
<dbReference type="Proteomes" id="UP000501090">
    <property type="component" value="Chromosome"/>
</dbReference>
<reference evidence="1 2" key="1">
    <citation type="submission" date="2018-04" db="EMBL/GenBank/DDBJ databases">
        <title>Polynucleobacter sp. UK-Long2-W17 genome.</title>
        <authorList>
            <person name="Hahn M.W."/>
        </authorList>
    </citation>
    <scope>NUCLEOTIDE SEQUENCE [LARGE SCALE GENOMIC DNA]</scope>
    <source>
        <strain evidence="1 2">UK-Long2-W17</strain>
    </source>
</reference>